<dbReference type="EMBL" id="LGGO01000129">
    <property type="protein sequence ID" value="KUK76587.1"/>
    <property type="molecule type" value="Genomic_DNA"/>
</dbReference>
<evidence type="ECO:0000256" key="6">
    <source>
        <dbReference type="ARBA" id="ARBA00023136"/>
    </source>
</evidence>
<gene>
    <name evidence="8" type="ORF">XD93_0829</name>
</gene>
<evidence type="ECO:0000256" key="7">
    <source>
        <dbReference type="SAM" id="Phobius"/>
    </source>
</evidence>
<keyword evidence="6 7" id="KW-0472">Membrane</keyword>
<feature type="transmembrane region" description="Helical" evidence="7">
    <location>
        <begin position="342"/>
        <end position="365"/>
    </location>
</feature>
<comment type="subcellular location">
    <subcellularLocation>
        <location evidence="1">Cell membrane</location>
        <topology evidence="1">Multi-pass membrane protein</topology>
    </subcellularLocation>
</comment>
<reference evidence="9" key="1">
    <citation type="journal article" date="2015" name="MBio">
        <title>Genome-Resolved Metagenomic Analysis Reveals Roles for Candidate Phyla and Other Microbial Community Members in Biogeochemical Transformations in Oil Reservoirs.</title>
        <authorList>
            <person name="Hu P."/>
            <person name="Tom L."/>
            <person name="Singh A."/>
            <person name="Thomas B.C."/>
            <person name="Baker B.J."/>
            <person name="Piceno Y.M."/>
            <person name="Andersen G.L."/>
            <person name="Banfield J.F."/>
        </authorList>
    </citation>
    <scope>NUCLEOTIDE SEQUENCE [LARGE SCALE GENOMIC DNA]</scope>
</reference>
<evidence type="ECO:0000313" key="9">
    <source>
        <dbReference type="Proteomes" id="UP000053904"/>
    </source>
</evidence>
<evidence type="ECO:0000256" key="4">
    <source>
        <dbReference type="ARBA" id="ARBA00022692"/>
    </source>
</evidence>
<evidence type="ECO:0000256" key="2">
    <source>
        <dbReference type="ARBA" id="ARBA00007430"/>
    </source>
</evidence>
<organism evidence="8 9">
    <name type="scientific">candidate division WS6 bacterium 34_10</name>
    <dbReference type="NCBI Taxonomy" id="1641389"/>
    <lineage>
        <taxon>Bacteria</taxon>
        <taxon>Candidatus Dojkabacteria</taxon>
    </lineage>
</organism>
<evidence type="ECO:0000313" key="8">
    <source>
        <dbReference type="EMBL" id="KUK76587.1"/>
    </source>
</evidence>
<dbReference type="Pfam" id="PF13440">
    <property type="entry name" value="Polysacc_synt_3"/>
    <property type="match status" value="1"/>
</dbReference>
<keyword evidence="3" id="KW-1003">Cell membrane</keyword>
<feature type="transmembrane region" description="Helical" evidence="7">
    <location>
        <begin position="372"/>
        <end position="393"/>
    </location>
</feature>
<name>A0A117LZT6_9BACT</name>
<protein>
    <submittedName>
        <fullName evidence="8">O-antigen translocase</fullName>
    </submittedName>
</protein>
<dbReference type="PANTHER" id="PTHR30250:SF10">
    <property type="entry name" value="LIPOPOLYSACCHARIDE BIOSYNTHESIS PROTEIN WZXC"/>
    <property type="match status" value="1"/>
</dbReference>
<feature type="transmembrane region" description="Helical" evidence="7">
    <location>
        <begin position="156"/>
        <end position="178"/>
    </location>
</feature>
<feature type="transmembrane region" description="Helical" evidence="7">
    <location>
        <begin position="55"/>
        <end position="77"/>
    </location>
</feature>
<dbReference type="Proteomes" id="UP000053904">
    <property type="component" value="Unassembled WGS sequence"/>
</dbReference>
<feature type="transmembrane region" description="Helical" evidence="7">
    <location>
        <begin position="308"/>
        <end position="330"/>
    </location>
</feature>
<comment type="caution">
    <text evidence="8">The sequence shown here is derived from an EMBL/GenBank/DDBJ whole genome shotgun (WGS) entry which is preliminary data.</text>
</comment>
<feature type="transmembrane region" description="Helical" evidence="7">
    <location>
        <begin position="89"/>
        <end position="112"/>
    </location>
</feature>
<dbReference type="AlphaFoldDB" id="A0A117LZT6"/>
<evidence type="ECO:0000256" key="1">
    <source>
        <dbReference type="ARBA" id="ARBA00004651"/>
    </source>
</evidence>
<proteinExistence type="inferred from homology"/>
<feature type="transmembrane region" description="Helical" evidence="7">
    <location>
        <begin position="399"/>
        <end position="417"/>
    </location>
</feature>
<comment type="similarity">
    <text evidence="2">Belongs to the polysaccharide synthase family.</text>
</comment>
<keyword evidence="4 7" id="KW-0812">Transmembrane</keyword>
<feature type="transmembrane region" description="Helical" evidence="7">
    <location>
        <begin position="21"/>
        <end position="43"/>
    </location>
</feature>
<dbReference type="PANTHER" id="PTHR30250">
    <property type="entry name" value="PST FAMILY PREDICTED COLANIC ACID TRANSPORTER"/>
    <property type="match status" value="1"/>
</dbReference>
<feature type="transmembrane region" description="Helical" evidence="7">
    <location>
        <begin position="124"/>
        <end position="144"/>
    </location>
</feature>
<accession>A0A117LZT6</accession>
<evidence type="ECO:0000256" key="3">
    <source>
        <dbReference type="ARBA" id="ARBA00022475"/>
    </source>
</evidence>
<keyword evidence="5 7" id="KW-1133">Transmembrane helix</keyword>
<dbReference type="InterPro" id="IPR050833">
    <property type="entry name" value="Poly_Biosynth_Transport"/>
</dbReference>
<sequence>MKKLIQKLLQQYIGDSGYKKHVLILIFGRIVAQAVPILLTPLFTRIYSPEEFGVFSVYFTIVSMIALISNFRYSLAIILPVKEDKAKSLVYIASLFSLGTSILFYIVLLIWGNQILNGIGVPELVDYKILLSLNILIVAIYESLYYFRIRRKDYKLISIAIIVQSIVVVSTRILMGFGGRTNDGLLYAYFLGYILSYFILLHKSELIKKIRINWKEIKVVLSRYKNFPRFSLIADTFSVLGDKAPNLLLSKLWGSTYVGYMSMSDKILGSPIWFVTSSVGDVFKQEASERIQKEGNCEKIFYKTSKTLFLYGIIPFVLIFLLVPSITPFLLGAEWSEVGQYIRIFSIMFFAKFVVTPVAYIMYIVEKQKLNIFFQAGKFFVILIAFGIGYFFGDFRLTLYIWSLLMTLYYIVLYFVSLKLSKGTKLKVLD</sequence>
<dbReference type="GO" id="GO:0005886">
    <property type="term" value="C:plasma membrane"/>
    <property type="evidence" value="ECO:0007669"/>
    <property type="project" value="UniProtKB-SubCell"/>
</dbReference>
<feature type="transmembrane region" description="Helical" evidence="7">
    <location>
        <begin position="184"/>
        <end position="201"/>
    </location>
</feature>
<evidence type="ECO:0000256" key="5">
    <source>
        <dbReference type="ARBA" id="ARBA00022989"/>
    </source>
</evidence>